<dbReference type="EMBL" id="JBEZFP010000251">
    <property type="protein sequence ID" value="MEU8140153.1"/>
    <property type="molecule type" value="Genomic_DNA"/>
</dbReference>
<evidence type="ECO:0000256" key="7">
    <source>
        <dbReference type="ARBA" id="ARBA00022679"/>
    </source>
</evidence>
<gene>
    <name evidence="12" type="ORF">AB0C36_42550</name>
</gene>
<dbReference type="InterPro" id="IPR000682">
    <property type="entry name" value="PCMT"/>
</dbReference>
<dbReference type="SUPFAM" id="SSF53335">
    <property type="entry name" value="S-adenosyl-L-methionine-dependent methyltransferases"/>
    <property type="match status" value="1"/>
</dbReference>
<evidence type="ECO:0000256" key="1">
    <source>
        <dbReference type="ARBA" id="ARBA00004496"/>
    </source>
</evidence>
<evidence type="ECO:0000256" key="2">
    <source>
        <dbReference type="ARBA" id="ARBA00005369"/>
    </source>
</evidence>
<dbReference type="RefSeq" id="WP_358365022.1">
    <property type="nucleotide sequence ID" value="NZ_JBEZFP010000251.1"/>
</dbReference>
<dbReference type="CDD" id="cd02440">
    <property type="entry name" value="AdoMet_MTases"/>
    <property type="match status" value="1"/>
</dbReference>
<evidence type="ECO:0000256" key="9">
    <source>
        <dbReference type="ARBA" id="ARBA00030757"/>
    </source>
</evidence>
<comment type="subcellular location">
    <subcellularLocation>
        <location evidence="1">Cytoplasm</location>
    </subcellularLocation>
</comment>
<evidence type="ECO:0000313" key="13">
    <source>
        <dbReference type="Proteomes" id="UP001551482"/>
    </source>
</evidence>
<dbReference type="Proteomes" id="UP001551482">
    <property type="component" value="Unassembled WGS sequence"/>
</dbReference>
<evidence type="ECO:0000256" key="4">
    <source>
        <dbReference type="ARBA" id="ARBA00013346"/>
    </source>
</evidence>
<dbReference type="GO" id="GO:0008168">
    <property type="term" value="F:methyltransferase activity"/>
    <property type="evidence" value="ECO:0007669"/>
    <property type="project" value="UniProtKB-KW"/>
</dbReference>
<name>A0ABV3DWM7_9ACTN</name>
<protein>
    <recommendedName>
        <fullName evidence="4">Protein-L-isoaspartate O-methyltransferase</fullName>
        <ecNumber evidence="3">2.1.1.77</ecNumber>
    </recommendedName>
    <alternativeName>
        <fullName evidence="11">L-isoaspartyl protein carboxyl methyltransferase</fullName>
    </alternativeName>
    <alternativeName>
        <fullName evidence="9">Protein L-isoaspartyl methyltransferase</fullName>
    </alternativeName>
    <alternativeName>
        <fullName evidence="10">Protein-beta-aspartate methyltransferase</fullName>
    </alternativeName>
</protein>
<evidence type="ECO:0000256" key="6">
    <source>
        <dbReference type="ARBA" id="ARBA00022603"/>
    </source>
</evidence>
<comment type="caution">
    <text evidence="12">The sequence shown here is derived from an EMBL/GenBank/DDBJ whole genome shotgun (WGS) entry which is preliminary data.</text>
</comment>
<evidence type="ECO:0000313" key="12">
    <source>
        <dbReference type="EMBL" id="MEU8140153.1"/>
    </source>
</evidence>
<evidence type="ECO:0000256" key="10">
    <source>
        <dbReference type="ARBA" id="ARBA00031323"/>
    </source>
</evidence>
<accession>A0ABV3DWM7</accession>
<organism evidence="12 13">
    <name type="scientific">Streptodolium elevatio</name>
    <dbReference type="NCBI Taxonomy" id="3157996"/>
    <lineage>
        <taxon>Bacteria</taxon>
        <taxon>Bacillati</taxon>
        <taxon>Actinomycetota</taxon>
        <taxon>Actinomycetes</taxon>
        <taxon>Kitasatosporales</taxon>
        <taxon>Streptomycetaceae</taxon>
        <taxon>Streptodolium</taxon>
    </lineage>
</organism>
<dbReference type="PANTHER" id="PTHR11579:SF0">
    <property type="entry name" value="PROTEIN-L-ISOASPARTATE(D-ASPARTATE) O-METHYLTRANSFERASE"/>
    <property type="match status" value="1"/>
</dbReference>
<reference evidence="12 13" key="1">
    <citation type="submission" date="2024-06" db="EMBL/GenBank/DDBJ databases">
        <title>The Natural Products Discovery Center: Release of the First 8490 Sequenced Strains for Exploring Actinobacteria Biosynthetic Diversity.</title>
        <authorList>
            <person name="Kalkreuter E."/>
            <person name="Kautsar S.A."/>
            <person name="Yang D."/>
            <person name="Bader C.D."/>
            <person name="Teijaro C.N."/>
            <person name="Fluegel L."/>
            <person name="Davis C.M."/>
            <person name="Simpson J.R."/>
            <person name="Lauterbach L."/>
            <person name="Steele A.D."/>
            <person name="Gui C."/>
            <person name="Meng S."/>
            <person name="Li G."/>
            <person name="Viehrig K."/>
            <person name="Ye F."/>
            <person name="Su P."/>
            <person name="Kiefer A.F."/>
            <person name="Nichols A."/>
            <person name="Cepeda A.J."/>
            <person name="Yan W."/>
            <person name="Fan B."/>
            <person name="Jiang Y."/>
            <person name="Adhikari A."/>
            <person name="Zheng C.-J."/>
            <person name="Schuster L."/>
            <person name="Cowan T.M."/>
            <person name="Smanski M.J."/>
            <person name="Chevrette M.G."/>
            <person name="De Carvalho L.P.S."/>
            <person name="Shen B."/>
        </authorList>
    </citation>
    <scope>NUCLEOTIDE SEQUENCE [LARGE SCALE GENOMIC DNA]</scope>
    <source>
        <strain evidence="12 13">NPDC048946</strain>
    </source>
</reference>
<keyword evidence="6 12" id="KW-0489">Methyltransferase</keyword>
<keyword evidence="13" id="KW-1185">Reference proteome</keyword>
<proteinExistence type="inferred from homology"/>
<keyword evidence="7" id="KW-0808">Transferase</keyword>
<dbReference type="EC" id="2.1.1.77" evidence="3"/>
<evidence type="ECO:0000256" key="11">
    <source>
        <dbReference type="ARBA" id="ARBA00031350"/>
    </source>
</evidence>
<dbReference type="InterPro" id="IPR029063">
    <property type="entry name" value="SAM-dependent_MTases_sf"/>
</dbReference>
<evidence type="ECO:0000256" key="5">
    <source>
        <dbReference type="ARBA" id="ARBA00022490"/>
    </source>
</evidence>
<evidence type="ECO:0000256" key="3">
    <source>
        <dbReference type="ARBA" id="ARBA00011890"/>
    </source>
</evidence>
<dbReference type="Pfam" id="PF01135">
    <property type="entry name" value="PCMT"/>
    <property type="match status" value="1"/>
</dbReference>
<keyword evidence="5" id="KW-0963">Cytoplasm</keyword>
<evidence type="ECO:0000256" key="8">
    <source>
        <dbReference type="ARBA" id="ARBA00022691"/>
    </source>
</evidence>
<dbReference type="GO" id="GO:0032259">
    <property type="term" value="P:methylation"/>
    <property type="evidence" value="ECO:0007669"/>
    <property type="project" value="UniProtKB-KW"/>
</dbReference>
<dbReference type="Gene3D" id="3.40.50.150">
    <property type="entry name" value="Vaccinia Virus protein VP39"/>
    <property type="match status" value="1"/>
</dbReference>
<comment type="similarity">
    <text evidence="2">Belongs to the methyltransferase superfamily. L-isoaspartyl/D-aspartyl protein methyltransferase family.</text>
</comment>
<dbReference type="PANTHER" id="PTHR11579">
    <property type="entry name" value="PROTEIN-L-ISOASPARTATE O-METHYLTRANSFERASE"/>
    <property type="match status" value="1"/>
</dbReference>
<sequence length="360" mass="38959">MPGPGPCTKTAAGTAVEDLTARGVITPDWAEAFRAVRRADYVPDRIWDLDNTLVDRATDPDAWERLVDDDAPLVTHRADDGTPLSSSSMPYMVATMLRHLAPEPGDRVLEIGTGTGWNAALLCHRLGDQAVTTVDVDPGICADAEAALKAAGYRPHVVCADGAAGHPDGETVQRLIATCTVQTIPYPWVQQTRGRIVTPFGHGTSAGGLLVLESDGRTATGRIVDTSAFMWLRAQQPTAWTTGTTGDDTTTTLDPRLLVADVHERFTLGLRVPNCRYSLAWGSGDEADECTLWLSDGTSWASADSIPGRDRHDVTQSGPRRLWDEAEAAYGWWVDRGRPDITRFGVTVDGHGQRAWLDHP</sequence>
<keyword evidence="8" id="KW-0949">S-adenosyl-L-methionine</keyword>